<comment type="cofactor">
    <cofactor evidence="1">
        <name>Zn(2+)</name>
        <dbReference type="ChEBI" id="CHEBI:29105"/>
    </cofactor>
</comment>
<evidence type="ECO:0000259" key="10">
    <source>
        <dbReference type="PROSITE" id="PS51747"/>
    </source>
</evidence>
<dbReference type="Pfam" id="PF00383">
    <property type="entry name" value="dCMP_cyt_deam_1"/>
    <property type="match status" value="1"/>
</dbReference>
<dbReference type="GO" id="GO:0009507">
    <property type="term" value="C:chloroplast"/>
    <property type="evidence" value="ECO:0007669"/>
    <property type="project" value="TreeGrafter"/>
</dbReference>
<feature type="compositionally biased region" description="Polar residues" evidence="9">
    <location>
        <begin position="668"/>
        <end position="680"/>
    </location>
</feature>
<dbReference type="CDD" id="cd01285">
    <property type="entry name" value="nucleoside_deaminase"/>
    <property type="match status" value="1"/>
</dbReference>
<feature type="region of interest" description="Disordered" evidence="9">
    <location>
        <begin position="598"/>
        <end position="621"/>
    </location>
</feature>
<evidence type="ECO:0000256" key="6">
    <source>
        <dbReference type="ARBA" id="ARBA00022801"/>
    </source>
</evidence>
<dbReference type="Proteomes" id="UP000237000">
    <property type="component" value="Unassembled WGS sequence"/>
</dbReference>
<evidence type="ECO:0000256" key="4">
    <source>
        <dbReference type="ARBA" id="ARBA00022694"/>
    </source>
</evidence>
<feature type="region of interest" description="Disordered" evidence="9">
    <location>
        <begin position="531"/>
        <end position="570"/>
    </location>
</feature>
<dbReference type="FunCoup" id="A0A2P5EQX1">
    <property type="interactions" value="1649"/>
</dbReference>
<feature type="compositionally biased region" description="Basic and acidic residues" evidence="9">
    <location>
        <begin position="637"/>
        <end position="651"/>
    </location>
</feature>
<feature type="compositionally biased region" description="Polar residues" evidence="9">
    <location>
        <begin position="541"/>
        <end position="564"/>
    </location>
</feature>
<dbReference type="SUPFAM" id="SSF53927">
    <property type="entry name" value="Cytidine deaminase-like"/>
    <property type="match status" value="1"/>
</dbReference>
<feature type="region of interest" description="Disordered" evidence="9">
    <location>
        <begin position="242"/>
        <end position="394"/>
    </location>
</feature>
<evidence type="ECO:0000256" key="2">
    <source>
        <dbReference type="ARBA" id="ARBA00011738"/>
    </source>
</evidence>
<dbReference type="PANTHER" id="PTHR11079">
    <property type="entry name" value="CYTOSINE DEAMINASE FAMILY MEMBER"/>
    <property type="match status" value="1"/>
</dbReference>
<dbReference type="InParanoid" id="A0A2P5EQX1"/>
<feature type="compositionally biased region" description="Polar residues" evidence="9">
    <location>
        <begin position="946"/>
        <end position="960"/>
    </location>
</feature>
<proteinExistence type="inferred from homology"/>
<dbReference type="OrthoDB" id="408702at2759"/>
<protein>
    <recommendedName>
        <fullName evidence="3">tRNA(adenine(34)) deaminase</fullName>
        <ecNumber evidence="3">3.5.4.33</ecNumber>
    </recommendedName>
</protein>
<evidence type="ECO:0000256" key="1">
    <source>
        <dbReference type="ARBA" id="ARBA00001947"/>
    </source>
</evidence>
<dbReference type="PANTHER" id="PTHR11079:SF179">
    <property type="entry name" value="TRNA(ADENINE(34)) DEAMINASE, CHLOROPLASTIC"/>
    <property type="match status" value="1"/>
</dbReference>
<feature type="compositionally biased region" description="Basic and acidic residues" evidence="9">
    <location>
        <begin position="961"/>
        <end position="970"/>
    </location>
</feature>
<evidence type="ECO:0000313" key="11">
    <source>
        <dbReference type="EMBL" id="PON87954.1"/>
    </source>
</evidence>
<feature type="compositionally biased region" description="Low complexity" evidence="9">
    <location>
        <begin position="714"/>
        <end position="725"/>
    </location>
</feature>
<feature type="region of interest" description="Disordered" evidence="9">
    <location>
        <begin position="1087"/>
        <end position="1107"/>
    </location>
</feature>
<feature type="domain" description="CMP/dCMP-type deaminase" evidence="10">
    <location>
        <begin position="1129"/>
        <end position="1251"/>
    </location>
</feature>
<organism evidence="11 12">
    <name type="scientific">Trema orientale</name>
    <name type="common">Charcoal tree</name>
    <name type="synonym">Celtis orientalis</name>
    <dbReference type="NCBI Taxonomy" id="63057"/>
    <lineage>
        <taxon>Eukaryota</taxon>
        <taxon>Viridiplantae</taxon>
        <taxon>Streptophyta</taxon>
        <taxon>Embryophyta</taxon>
        <taxon>Tracheophyta</taxon>
        <taxon>Spermatophyta</taxon>
        <taxon>Magnoliopsida</taxon>
        <taxon>eudicotyledons</taxon>
        <taxon>Gunneridae</taxon>
        <taxon>Pentapetalae</taxon>
        <taxon>rosids</taxon>
        <taxon>fabids</taxon>
        <taxon>Rosales</taxon>
        <taxon>Cannabaceae</taxon>
        <taxon>Trema</taxon>
    </lineage>
</organism>
<feature type="compositionally biased region" description="Basic and acidic residues" evidence="9">
    <location>
        <begin position="827"/>
        <end position="844"/>
    </location>
</feature>
<dbReference type="FunFam" id="3.40.140.10:FF:000005">
    <property type="entry name" value="tRNA-specific adenosine deaminase"/>
    <property type="match status" value="1"/>
</dbReference>
<feature type="compositionally biased region" description="Low complexity" evidence="9">
    <location>
        <begin position="267"/>
        <end position="280"/>
    </location>
</feature>
<feature type="compositionally biased region" description="Polar residues" evidence="9">
    <location>
        <begin position="688"/>
        <end position="700"/>
    </location>
</feature>
<accession>A0A2P5EQX1</accession>
<dbReference type="EC" id="3.5.4.33" evidence="3"/>
<feature type="region of interest" description="Disordered" evidence="9">
    <location>
        <begin position="738"/>
        <end position="766"/>
    </location>
</feature>
<dbReference type="InterPro" id="IPR028883">
    <property type="entry name" value="tRNA_aden_deaminase"/>
</dbReference>
<name>A0A2P5EQX1_TREOI</name>
<dbReference type="PROSITE" id="PS51747">
    <property type="entry name" value="CYT_DCMP_DEAMINASES_2"/>
    <property type="match status" value="1"/>
</dbReference>
<dbReference type="HAMAP" id="MF_00972">
    <property type="entry name" value="tRNA_aden_deaminase"/>
    <property type="match status" value="1"/>
</dbReference>
<dbReference type="InterPro" id="IPR002125">
    <property type="entry name" value="CMP_dCMP_dom"/>
</dbReference>
<evidence type="ECO:0000256" key="8">
    <source>
        <dbReference type="ARBA" id="ARBA00048045"/>
    </source>
</evidence>
<dbReference type="STRING" id="63057.A0A2P5EQX1"/>
<keyword evidence="5" id="KW-0479">Metal-binding</keyword>
<feature type="compositionally biased region" description="Basic and acidic residues" evidence="9">
    <location>
        <begin position="242"/>
        <end position="252"/>
    </location>
</feature>
<feature type="compositionally biased region" description="Polar residues" evidence="9">
    <location>
        <begin position="974"/>
        <end position="1001"/>
    </location>
</feature>
<feature type="compositionally biased region" description="Basic and acidic residues" evidence="9">
    <location>
        <begin position="346"/>
        <end position="368"/>
    </location>
</feature>
<dbReference type="GO" id="GO:0002100">
    <property type="term" value="P:tRNA wobble adenosine to inosine editing"/>
    <property type="evidence" value="ECO:0007669"/>
    <property type="project" value="InterPro"/>
</dbReference>
<dbReference type="Gene3D" id="3.40.140.10">
    <property type="entry name" value="Cytidine Deaminase, domain 2"/>
    <property type="match status" value="1"/>
</dbReference>
<feature type="compositionally biased region" description="Polar residues" evidence="9">
    <location>
        <begin position="1012"/>
        <end position="1029"/>
    </location>
</feature>
<feature type="compositionally biased region" description="Basic and acidic residues" evidence="9">
    <location>
        <begin position="852"/>
        <end position="865"/>
    </location>
</feature>
<dbReference type="GO" id="GO:0052717">
    <property type="term" value="F:tRNA-specific adenosine-34 deaminase activity"/>
    <property type="evidence" value="ECO:0007669"/>
    <property type="project" value="UniProtKB-EC"/>
</dbReference>
<feature type="region of interest" description="Disordered" evidence="9">
    <location>
        <begin position="637"/>
        <end position="725"/>
    </location>
</feature>
<evidence type="ECO:0000256" key="3">
    <source>
        <dbReference type="ARBA" id="ARBA00012740"/>
    </source>
</evidence>
<evidence type="ECO:0000256" key="9">
    <source>
        <dbReference type="SAM" id="MobiDB-lite"/>
    </source>
</evidence>
<evidence type="ECO:0000313" key="12">
    <source>
        <dbReference type="Proteomes" id="UP000237000"/>
    </source>
</evidence>
<dbReference type="InterPro" id="IPR016193">
    <property type="entry name" value="Cytidine_deaminase-like"/>
</dbReference>
<reference evidence="12" key="1">
    <citation type="submission" date="2016-06" db="EMBL/GenBank/DDBJ databases">
        <title>Parallel loss of symbiosis genes in relatives of nitrogen-fixing non-legume Parasponia.</title>
        <authorList>
            <person name="Van Velzen R."/>
            <person name="Holmer R."/>
            <person name="Bu F."/>
            <person name="Rutten L."/>
            <person name="Van Zeijl A."/>
            <person name="Liu W."/>
            <person name="Santuari L."/>
            <person name="Cao Q."/>
            <person name="Sharma T."/>
            <person name="Shen D."/>
            <person name="Roswanjaya Y."/>
            <person name="Wardhani T."/>
            <person name="Kalhor M.S."/>
            <person name="Jansen J."/>
            <person name="Van den Hoogen J."/>
            <person name="Gungor B."/>
            <person name="Hartog M."/>
            <person name="Hontelez J."/>
            <person name="Verver J."/>
            <person name="Yang W.-C."/>
            <person name="Schijlen E."/>
            <person name="Repin R."/>
            <person name="Schilthuizen M."/>
            <person name="Schranz E."/>
            <person name="Heidstra R."/>
            <person name="Miyata K."/>
            <person name="Fedorova E."/>
            <person name="Kohlen W."/>
            <person name="Bisseling T."/>
            <person name="Smit S."/>
            <person name="Geurts R."/>
        </authorList>
    </citation>
    <scope>NUCLEOTIDE SEQUENCE [LARGE SCALE GENOMIC DNA]</scope>
    <source>
        <strain evidence="12">cv. RG33-2</strain>
    </source>
</reference>
<feature type="region of interest" description="Disordered" evidence="9">
    <location>
        <begin position="928"/>
        <end position="1068"/>
    </location>
</feature>
<evidence type="ECO:0000256" key="7">
    <source>
        <dbReference type="ARBA" id="ARBA00022833"/>
    </source>
</evidence>
<evidence type="ECO:0000256" key="5">
    <source>
        <dbReference type="ARBA" id="ARBA00022723"/>
    </source>
</evidence>
<feature type="compositionally biased region" description="Low complexity" evidence="9">
    <location>
        <begin position="745"/>
        <end position="761"/>
    </location>
</feature>
<keyword evidence="4" id="KW-0819">tRNA processing</keyword>
<dbReference type="EMBL" id="JXTC01000111">
    <property type="protein sequence ID" value="PON87954.1"/>
    <property type="molecule type" value="Genomic_DNA"/>
</dbReference>
<gene>
    <name evidence="11" type="ORF">TorRG33x02_163330</name>
</gene>
<feature type="region of interest" description="Disordered" evidence="9">
    <location>
        <begin position="823"/>
        <end position="905"/>
    </location>
</feature>
<dbReference type="GO" id="GO:0046872">
    <property type="term" value="F:metal ion binding"/>
    <property type="evidence" value="ECO:0007669"/>
    <property type="project" value="UniProtKB-KW"/>
</dbReference>
<comment type="subunit">
    <text evidence="2">Homodimer.</text>
</comment>
<feature type="compositionally biased region" description="Basic and acidic residues" evidence="9">
    <location>
        <begin position="306"/>
        <end position="334"/>
    </location>
</feature>
<sequence>MPNFYISSTVYGLRSNGSLLFSFNDYSYLLNERFDRNPVHNTSNSCSRCCTCCAFSTQKVPINSSYLYGLRQSTLLQWSASRKLILGGGGDRYGYCFPVYDLDRGCYDRPCSFKERSVCNSTSRRRSKGSCSCVVENGDSEVYDSSCLDDAAALLSLLSEEVDEGYVGGRRRNWSSYRRLEVKGRGGFGGRERNLRSSERVQVKKKGNDGNICECGKKKNVGRRSLEGNANGGRESVVIDLREEESRRRKETGATLRGENGRLRKQSSGGSSYYSFSSSGDFDDETEVHDKHTLLAEESLSGNEESELKGDGRFDGQVTEKYKRRVDAHGEVSEQRNSAVSGGVDWDWRKKPSDRLDQDIQHGRESSQRHGRLLGVHGGRHEKTSSSYKQFNDEAETSTLAVNLDRDSRKQYAQNGNQVVEVSTSRRTYPENKEIPEIHRDDVETVSQSRRRLGSMEANVDIDVNLVGKATDEQHKTVIRLAEKDDVNRKTQQLKKISDVQDFDSETISIQQSRSKMGIIGVGENRTNFLSSRQETEQPYHHTSQQSFQQANSRRESQQASQISEVYESNVERTPIMQSETSSSNQVKTTNFVSITLPGSIEPHPQTGQKPPQRIQSRRRSYDANEIAMVRASETERVIDSQRTSERRVHQESNTISFVKLGGETREGNNQTNERLQQTKPRLKLEEASTSQEKLSSDQARMQVDGAEEGDQRSSQTLLMPPPSQLLSRSSLHVELGSRVESHKVSSSTSESGASASLASSRKQPLALHHESYERNKRNETHGEPLYLMTPEDALGSAGRLQQSSSHFVGEFVEQVRQEVLTSETQNVRDDSEIRSASEDDIHSQKTLTHYSSEDSQLKQHDKSRSSGGSGTKGPSDEMWDVTDPSMFKTPKTEEGEGTATNDNAVVKRSGRSLWNIISDIVLLRWGSRPETPSSASRSRRKISSNESAGSESWFSTLEPEQSKDKHERGTGLQPETKSDQLQVNKLSSPGQGNESDTSGLAEQIIYHEAAPSSSSPKMIESRSTSKGISLSGDENLGWNEDEKSLRGSPSGMEIVKSSSQPISRGETSKSGLEEQMEQHDLVKLTEIPGADGNGGELKRRKLQRTKQVPKDRFDEWEEAYKLEMDQRKIDETFMREALLEAKKAADTWEVPVGAVLVQDGKIIARGYNLVEELRDSTAHAEMICIRDASNQLRSWRLADTTLYVTLEPCPMCAGAILQARISTLVWGAPNKLLGADGSWIRLFPDGDGGNNLGASDKPPAPVHPFHPNMNIRRGILASECADAMQQFFQLRRKKKEKQSEETATSRLSSSHPSKLLKKMHDVFHIMFCL</sequence>
<comment type="caution">
    <text evidence="11">The sequence shown here is derived from an EMBL/GenBank/DDBJ whole genome shotgun (WGS) entry which is preliminary data.</text>
</comment>
<keyword evidence="12" id="KW-1185">Reference proteome</keyword>
<keyword evidence="6" id="KW-0378">Hydrolase</keyword>
<comment type="catalytic activity">
    <reaction evidence="8">
        <text>adenosine(34) in tRNA + H2O + H(+) = inosine(34) in tRNA + NH4(+)</text>
        <dbReference type="Rhea" id="RHEA:43168"/>
        <dbReference type="Rhea" id="RHEA-COMP:10373"/>
        <dbReference type="Rhea" id="RHEA-COMP:10374"/>
        <dbReference type="ChEBI" id="CHEBI:15377"/>
        <dbReference type="ChEBI" id="CHEBI:15378"/>
        <dbReference type="ChEBI" id="CHEBI:28938"/>
        <dbReference type="ChEBI" id="CHEBI:74411"/>
        <dbReference type="ChEBI" id="CHEBI:82852"/>
        <dbReference type="EC" id="3.5.4.33"/>
    </reaction>
</comment>
<keyword evidence="7" id="KW-0862">Zinc</keyword>
<feature type="region of interest" description="Disordered" evidence="9">
    <location>
        <begin position="1294"/>
        <end position="1313"/>
    </location>
</feature>